<keyword evidence="2" id="KW-1185">Reference proteome</keyword>
<gene>
    <name evidence="1" type="ORF">CEP54_012186</name>
</gene>
<evidence type="ECO:0000313" key="2">
    <source>
        <dbReference type="Proteomes" id="UP000288168"/>
    </source>
</evidence>
<accession>A0A428PA76</accession>
<dbReference type="SUPFAM" id="SSF53474">
    <property type="entry name" value="alpha/beta-Hydrolases"/>
    <property type="match status" value="1"/>
</dbReference>
<dbReference type="Proteomes" id="UP000288168">
    <property type="component" value="Unassembled WGS sequence"/>
</dbReference>
<organism evidence="1 2">
    <name type="scientific">Fusarium duplospermum</name>
    <dbReference type="NCBI Taxonomy" id="1325734"/>
    <lineage>
        <taxon>Eukaryota</taxon>
        <taxon>Fungi</taxon>
        <taxon>Dikarya</taxon>
        <taxon>Ascomycota</taxon>
        <taxon>Pezizomycotina</taxon>
        <taxon>Sordariomycetes</taxon>
        <taxon>Hypocreomycetidae</taxon>
        <taxon>Hypocreales</taxon>
        <taxon>Nectriaceae</taxon>
        <taxon>Fusarium</taxon>
        <taxon>Fusarium solani species complex</taxon>
    </lineage>
</organism>
<protein>
    <recommendedName>
        <fullName evidence="3">Kynurenine formamidase</fullName>
    </recommendedName>
</protein>
<evidence type="ECO:0008006" key="3">
    <source>
        <dbReference type="Google" id="ProtNLM"/>
    </source>
</evidence>
<name>A0A428PA76_9HYPO</name>
<reference evidence="1 2" key="1">
    <citation type="submission" date="2017-06" db="EMBL/GenBank/DDBJ databases">
        <title>Comparative genomic analysis of Ambrosia Fusariam Clade fungi.</title>
        <authorList>
            <person name="Stajich J.E."/>
            <person name="Carrillo J."/>
            <person name="Kijimoto T."/>
            <person name="Eskalen A."/>
            <person name="O'Donnell K."/>
            <person name="Kasson M."/>
        </authorList>
    </citation>
    <scope>NUCLEOTIDE SEQUENCE [LARGE SCALE GENOMIC DNA]</scope>
    <source>
        <strain evidence="1 2">NRRL62584</strain>
    </source>
</reference>
<sequence length="210" mass="22631">MVTEDVGSPQVSPHLADLVSVYVARNIPYTSNPNHFQNVTVYAPRSFKSLIGIDEAITTLPSIASASRGPRWLVHIHGGAWRDPFLDSSSIEAAVAHAFSSDDSGVSISAIVSINYTLSPFTTHPTVPYDPNKGDQIDASRSARHPGHIKDVLQAFALLRSLGLKDDSYLLSGHGAGACLAFQAALFDAQHWGHEFEGIPPPHVLQLFLV</sequence>
<comment type="caution">
    <text evidence="1">The sequence shown here is derived from an EMBL/GenBank/DDBJ whole genome shotgun (WGS) entry which is preliminary data.</text>
</comment>
<evidence type="ECO:0000313" key="1">
    <source>
        <dbReference type="EMBL" id="RSL49948.1"/>
    </source>
</evidence>
<proteinExistence type="predicted"/>
<dbReference type="STRING" id="1325734.A0A428PA76"/>
<dbReference type="EMBL" id="NKCI01000171">
    <property type="protein sequence ID" value="RSL49948.1"/>
    <property type="molecule type" value="Genomic_DNA"/>
</dbReference>
<dbReference type="OrthoDB" id="420264at2759"/>
<dbReference type="AlphaFoldDB" id="A0A428PA76"/>
<dbReference type="InterPro" id="IPR029058">
    <property type="entry name" value="AB_hydrolase_fold"/>
</dbReference>
<dbReference type="Gene3D" id="3.40.50.1820">
    <property type="entry name" value="alpha/beta hydrolase"/>
    <property type="match status" value="1"/>
</dbReference>